<dbReference type="OrthoDB" id="7314499at2"/>
<evidence type="ECO:0000259" key="1">
    <source>
        <dbReference type="Pfam" id="PF01968"/>
    </source>
</evidence>
<name>A0A317E5J0_9PROT</name>
<evidence type="ECO:0000259" key="2">
    <source>
        <dbReference type="Pfam" id="PF05378"/>
    </source>
</evidence>
<reference evidence="3 4" key="1">
    <citation type="submission" date="2018-05" db="EMBL/GenBank/DDBJ databases">
        <title>Zavarzinia sp. HR-AS.</title>
        <authorList>
            <person name="Lee Y."/>
            <person name="Jeon C.O."/>
        </authorList>
    </citation>
    <scope>NUCLEOTIDE SEQUENCE [LARGE SCALE GENOMIC DNA]</scope>
    <source>
        <strain evidence="3 4">HR-AS</strain>
    </source>
</reference>
<keyword evidence="4" id="KW-1185">Reference proteome</keyword>
<evidence type="ECO:0000313" key="3">
    <source>
        <dbReference type="EMBL" id="PWR20265.1"/>
    </source>
</evidence>
<dbReference type="GO" id="GO:0017168">
    <property type="term" value="F:5-oxoprolinase (ATP-hydrolyzing) activity"/>
    <property type="evidence" value="ECO:0007669"/>
    <property type="project" value="TreeGrafter"/>
</dbReference>
<sequence>MGLLINIDNGGTLTDICVIDGAKVHHTKTITTPYDLSKCFFEGLKKASVAVYGEEKLLDLLVATDHIRYSTTQGTNAIVEKKGPRLGLIQSAGDDPAALAATAEAKAMFDVLVGDRVQAVDLSLTGDAFDGALVSAINALTNNGANRIVISLGGGDYRADEKRLKQAILRKFPRHLLGVVPVLCASELVDDGDAARRGWSALINAFLHPAMEGFLYNAEAILREWKHQNPLLIFRNDGDSARVARTVAVKTYGSGPQGGMEGARALAAHYGFKRLLTMDIGGTTTDIGLVENGAPRALRRGEIENIEISFPLSDIVSVGVGGSSILKVENGAIVVGPESAGGAPGPACFGLGGTRPTITDVFLLTGLIDPATYFGGAMNLDRARAEAAVRSAIAEPLGLDLPAALAAAEKAWVGKIADSLKAFTTIDADTTLAAFGGAGPFVVSAVAEAAGIGQVIIPGLAAVFSAFGIGFSDIAQGYSRNVGAGSAEALEAAASELVDRAKRDMFAEGFDLADCRLDWSLTRDSAGAGEAIAWSRGTALPAALAGAGDIVVELRAVRPINHAKLVNGAAPAASAAGIAGQRRLSVPGEGEVSLAVHRLEDQPAGASAAGPCILEEAFFTARIGRGWRFSVNSNRDTLLARDH</sequence>
<dbReference type="GO" id="GO:0006749">
    <property type="term" value="P:glutathione metabolic process"/>
    <property type="evidence" value="ECO:0007669"/>
    <property type="project" value="TreeGrafter"/>
</dbReference>
<dbReference type="Pfam" id="PF05378">
    <property type="entry name" value="Hydant_A_N"/>
    <property type="match status" value="1"/>
</dbReference>
<dbReference type="InterPro" id="IPR002821">
    <property type="entry name" value="Hydantoinase_A"/>
</dbReference>
<dbReference type="GO" id="GO:0005829">
    <property type="term" value="C:cytosol"/>
    <property type="evidence" value="ECO:0007669"/>
    <property type="project" value="TreeGrafter"/>
</dbReference>
<evidence type="ECO:0000313" key="4">
    <source>
        <dbReference type="Proteomes" id="UP000245461"/>
    </source>
</evidence>
<proteinExistence type="predicted"/>
<dbReference type="Proteomes" id="UP000245461">
    <property type="component" value="Unassembled WGS sequence"/>
</dbReference>
<dbReference type="PANTHER" id="PTHR11365:SF23">
    <property type="entry name" value="HYPOTHETICAL 5-OXOPROLINASE (EUROFUNG)-RELATED"/>
    <property type="match status" value="1"/>
</dbReference>
<dbReference type="AlphaFoldDB" id="A0A317E5J0"/>
<dbReference type="PANTHER" id="PTHR11365">
    <property type="entry name" value="5-OXOPROLINASE RELATED"/>
    <property type="match status" value="1"/>
</dbReference>
<dbReference type="EMBL" id="QGLE01000010">
    <property type="protein sequence ID" value="PWR20265.1"/>
    <property type="molecule type" value="Genomic_DNA"/>
</dbReference>
<dbReference type="InterPro" id="IPR045079">
    <property type="entry name" value="Oxoprolinase-like"/>
</dbReference>
<accession>A0A317E5J0</accession>
<dbReference type="RefSeq" id="WP_109907262.1">
    <property type="nucleotide sequence ID" value="NZ_QGLE01000010.1"/>
</dbReference>
<organism evidence="3 4">
    <name type="scientific">Zavarzinia aquatilis</name>
    <dbReference type="NCBI Taxonomy" id="2211142"/>
    <lineage>
        <taxon>Bacteria</taxon>
        <taxon>Pseudomonadati</taxon>
        <taxon>Pseudomonadota</taxon>
        <taxon>Alphaproteobacteria</taxon>
        <taxon>Rhodospirillales</taxon>
        <taxon>Zavarziniaceae</taxon>
        <taxon>Zavarzinia</taxon>
    </lineage>
</organism>
<dbReference type="InterPro" id="IPR008040">
    <property type="entry name" value="Hydant_A_N"/>
</dbReference>
<comment type="caution">
    <text evidence="3">The sequence shown here is derived from an EMBL/GenBank/DDBJ whole genome shotgun (WGS) entry which is preliminary data.</text>
</comment>
<feature type="domain" description="Hydantoinase A/oxoprolinase" evidence="1">
    <location>
        <begin position="197"/>
        <end position="476"/>
    </location>
</feature>
<gene>
    <name evidence="3" type="ORF">DKG74_16430</name>
</gene>
<dbReference type="Pfam" id="PF01968">
    <property type="entry name" value="Hydantoinase_A"/>
    <property type="match status" value="1"/>
</dbReference>
<protein>
    <submittedName>
        <fullName evidence="3">Hydantoinase</fullName>
    </submittedName>
</protein>
<feature type="domain" description="Hydantoinase/oxoprolinase N-terminal" evidence="2">
    <location>
        <begin position="5"/>
        <end position="150"/>
    </location>
</feature>